<sequence>MASELDLTSTFIPSLYKPPALLPIARYRQNLLYLVDTYPVTIVVGQTGSGKTTQLPQYLDQAGWCADGKSIAVTQVSPNLSQSINTRLFGIKAKLLQPRRVAATTVAARVAEEMHCSVGEEVGYSIRFEDLTSASTRIKFLTDGMLLREALVDPLLSRYSVIMVDEAHERSLSTDILLGILKKILKRRPELRIVISSATLQAEDILHFFAGDQFQNETDSVEKGGDVGKIISLEGRIYPVDILFLNSPAENYVERAVKTVFDIHLQEAEGDILVFLTGREEIDLAVQLISERTAMLHPKAQALAPLPLYSGLPSDQQMYVFEPMPENTRKVIVSTNIAEASVTIDNISYVVDCGFAKLRAFDPSTGIETLTAVPISKAAAVQRAGRAGRTRPGKCFRLYTQQAYEQLLEATVPEIQRSNLAPVIMQLKALGIDNIVRFDFLTPPPAELVIRAFELLYSLGVVDDYAKLTKPLGMRMAELAVDPMMAKVLLSAESLNCLSEILSIAAMVSLQGSVWVQHEGDKKAAENSRRRFAVEEGDHLTYLNVYQAFITIGKKDPKWCRDNLLNYRSLQRAMSIRAQLKRYLERFGIRVDETPSLHHKADFRRYPENIQRCLTTGYFAHAAKMQSNGTFKSATGGLTLHAHPSSLMFNRKADWVIFHEILQTGEKTFIRDITKIEKGYLLDHCHGDDGHDHSNDITPALQSLLYSQIQFDSIVTLNETIPNAGAAIVRKTWAERLNDQPELESDADEQLLMYIPFTGQVKVHSLLIYTAPTPAAPKTLKLFKNRDDLDFATASELKPTQSVEIPQPVPGADVYDLPLNRAQWNATTSITLFFEGNWSDGNEDVTKVGYVGFKGQFMALNREPISFLYEAAANPSDHVAIQGVTGVGGRIMPGQ</sequence>
<evidence type="ECO:0000259" key="9">
    <source>
        <dbReference type="PROSITE" id="PS51194"/>
    </source>
</evidence>
<dbReference type="SMART" id="SM00487">
    <property type="entry name" value="DEXDc"/>
    <property type="match status" value="1"/>
</dbReference>
<dbReference type="InterPro" id="IPR014001">
    <property type="entry name" value="Helicase_ATP-bd"/>
</dbReference>
<dbReference type="InterPro" id="IPR001650">
    <property type="entry name" value="Helicase_C-like"/>
</dbReference>
<dbReference type="VEuPathDB" id="FungiDB:AO090005001614"/>
<dbReference type="eggNOG" id="KOG0922">
    <property type="taxonomic scope" value="Eukaryota"/>
</dbReference>
<dbReference type="GO" id="GO:0006397">
    <property type="term" value="P:mRNA processing"/>
    <property type="evidence" value="ECO:0007669"/>
    <property type="project" value="UniProtKB-KW"/>
</dbReference>
<dbReference type="InterPro" id="IPR008979">
    <property type="entry name" value="Galactose-bd-like_sf"/>
</dbReference>
<dbReference type="PANTHER" id="PTHR18934">
    <property type="entry name" value="ATP-DEPENDENT RNA HELICASE"/>
    <property type="match status" value="1"/>
</dbReference>
<dbReference type="EMBL" id="MKZY01000002">
    <property type="protein sequence ID" value="OOO12283.1"/>
    <property type="molecule type" value="Genomic_DNA"/>
</dbReference>
<dbReference type="FunFam" id="1.20.120.1080:FF:000020">
    <property type="entry name" value="ATP dependent RNA helicase, putative"/>
    <property type="match status" value="1"/>
</dbReference>
<keyword evidence="5" id="KW-0067">ATP-binding</keyword>
<feature type="domain" description="Helicase ATP-binding" evidence="8">
    <location>
        <begin position="32"/>
        <end position="218"/>
    </location>
</feature>
<dbReference type="VEuPathDB" id="FungiDB:AO090005001615"/>
<dbReference type="Pfam" id="PF21010">
    <property type="entry name" value="HA2_C"/>
    <property type="match status" value="1"/>
</dbReference>
<evidence type="ECO:0000256" key="4">
    <source>
        <dbReference type="ARBA" id="ARBA00022801"/>
    </source>
</evidence>
<dbReference type="Proteomes" id="UP000190312">
    <property type="component" value="Unassembled WGS sequence"/>
</dbReference>
<dbReference type="Pfam" id="PF04408">
    <property type="entry name" value="WHD_HA2"/>
    <property type="match status" value="1"/>
</dbReference>
<protein>
    <recommendedName>
        <fullName evidence="1">RNA helicase</fullName>
        <ecNumber evidence="1">3.6.4.13</ecNumber>
    </recommendedName>
</protein>
<dbReference type="InterPro" id="IPR010400">
    <property type="entry name" value="PITH_dom"/>
</dbReference>
<gene>
    <name evidence="11" type="ORF">OAory_01000320</name>
</gene>
<proteinExistence type="predicted"/>
<dbReference type="GO" id="GO:0071013">
    <property type="term" value="C:catalytic step 2 spliceosome"/>
    <property type="evidence" value="ECO:0007669"/>
    <property type="project" value="TreeGrafter"/>
</dbReference>
<dbReference type="InterPro" id="IPR011709">
    <property type="entry name" value="DEAD-box_helicase_OB_fold"/>
</dbReference>
<dbReference type="EC" id="3.6.4.13" evidence="1"/>
<dbReference type="InterPro" id="IPR002464">
    <property type="entry name" value="DNA/RNA_helicase_DEAH_CS"/>
</dbReference>
<dbReference type="InterPro" id="IPR048333">
    <property type="entry name" value="HA2_WH"/>
</dbReference>
<dbReference type="GO" id="GO:0016787">
    <property type="term" value="F:hydrolase activity"/>
    <property type="evidence" value="ECO:0007669"/>
    <property type="project" value="UniProtKB-KW"/>
</dbReference>
<keyword evidence="6" id="KW-0508">mRNA splicing</keyword>
<evidence type="ECO:0000256" key="7">
    <source>
        <dbReference type="ARBA" id="ARBA00047984"/>
    </source>
</evidence>
<dbReference type="SMART" id="SM00490">
    <property type="entry name" value="HELICc"/>
    <property type="match status" value="1"/>
</dbReference>
<dbReference type="InterPro" id="IPR037047">
    <property type="entry name" value="PITH_dom_sf"/>
</dbReference>
<dbReference type="CDD" id="cd18791">
    <property type="entry name" value="SF2_C_RHA"/>
    <property type="match status" value="1"/>
</dbReference>
<evidence type="ECO:0000259" key="10">
    <source>
        <dbReference type="PROSITE" id="PS51532"/>
    </source>
</evidence>
<dbReference type="Gene3D" id="3.40.50.300">
    <property type="entry name" value="P-loop containing nucleotide triphosphate hydrolases"/>
    <property type="match status" value="2"/>
</dbReference>
<dbReference type="FunFam" id="2.60.120.470:FF:000003">
    <property type="entry name" value="DUF1000 domain protein (AFU_orthologue AFUA_1G09230)"/>
    <property type="match status" value="1"/>
</dbReference>
<keyword evidence="2" id="KW-0507">mRNA processing</keyword>
<dbReference type="AlphaFoldDB" id="A0A1S9DT57"/>
<dbReference type="GO" id="GO:0003723">
    <property type="term" value="F:RNA binding"/>
    <property type="evidence" value="ECO:0007669"/>
    <property type="project" value="TreeGrafter"/>
</dbReference>
<feature type="domain" description="Helicase C-terminal" evidence="9">
    <location>
        <begin position="260"/>
        <end position="431"/>
    </location>
</feature>
<dbReference type="InterPro" id="IPR027417">
    <property type="entry name" value="P-loop_NTPase"/>
</dbReference>
<dbReference type="GO" id="GO:0005524">
    <property type="term" value="F:ATP binding"/>
    <property type="evidence" value="ECO:0007669"/>
    <property type="project" value="UniProtKB-KW"/>
</dbReference>
<organism evidence="11 12">
    <name type="scientific">Aspergillus oryzae</name>
    <name type="common">Yellow koji mold</name>
    <dbReference type="NCBI Taxonomy" id="5062"/>
    <lineage>
        <taxon>Eukaryota</taxon>
        <taxon>Fungi</taxon>
        <taxon>Dikarya</taxon>
        <taxon>Ascomycota</taxon>
        <taxon>Pezizomycotina</taxon>
        <taxon>Eurotiomycetes</taxon>
        <taxon>Eurotiomycetidae</taxon>
        <taxon>Eurotiales</taxon>
        <taxon>Aspergillaceae</taxon>
        <taxon>Aspergillus</taxon>
        <taxon>Aspergillus subgen. Circumdati</taxon>
    </lineage>
</organism>
<dbReference type="PROSITE" id="PS51192">
    <property type="entry name" value="HELICASE_ATP_BIND_1"/>
    <property type="match status" value="1"/>
</dbReference>
<dbReference type="PROSITE" id="PS51194">
    <property type="entry name" value="HELICASE_CTER"/>
    <property type="match status" value="1"/>
</dbReference>
<keyword evidence="3" id="KW-0547">Nucleotide-binding</keyword>
<dbReference type="InterPro" id="IPR007502">
    <property type="entry name" value="Helicase-assoc_dom"/>
</dbReference>
<dbReference type="GO" id="GO:0008380">
    <property type="term" value="P:RNA splicing"/>
    <property type="evidence" value="ECO:0007669"/>
    <property type="project" value="UniProtKB-KW"/>
</dbReference>
<evidence type="ECO:0000256" key="1">
    <source>
        <dbReference type="ARBA" id="ARBA00012552"/>
    </source>
</evidence>
<dbReference type="SMART" id="SM00847">
    <property type="entry name" value="HA2"/>
    <property type="match status" value="1"/>
</dbReference>
<dbReference type="Pfam" id="PF06201">
    <property type="entry name" value="PITH"/>
    <property type="match status" value="1"/>
</dbReference>
<comment type="catalytic activity">
    <reaction evidence="7">
        <text>ATP + H2O = ADP + phosphate + H(+)</text>
        <dbReference type="Rhea" id="RHEA:13065"/>
        <dbReference type="ChEBI" id="CHEBI:15377"/>
        <dbReference type="ChEBI" id="CHEBI:15378"/>
        <dbReference type="ChEBI" id="CHEBI:30616"/>
        <dbReference type="ChEBI" id="CHEBI:43474"/>
        <dbReference type="ChEBI" id="CHEBI:456216"/>
        <dbReference type="EC" id="3.6.4.13"/>
    </reaction>
</comment>
<dbReference type="Gene3D" id="2.60.120.470">
    <property type="entry name" value="PITH domain"/>
    <property type="match status" value="1"/>
</dbReference>
<dbReference type="PROSITE" id="PS00690">
    <property type="entry name" value="DEAH_ATP_HELICASE"/>
    <property type="match status" value="1"/>
</dbReference>
<evidence type="ECO:0000256" key="5">
    <source>
        <dbReference type="ARBA" id="ARBA00022840"/>
    </source>
</evidence>
<accession>A0A1S9DT57</accession>
<evidence type="ECO:0000313" key="12">
    <source>
        <dbReference type="Proteomes" id="UP000190312"/>
    </source>
</evidence>
<dbReference type="GO" id="GO:0003724">
    <property type="term" value="F:RNA helicase activity"/>
    <property type="evidence" value="ECO:0007669"/>
    <property type="project" value="UniProtKB-EC"/>
</dbReference>
<name>A0A1S9DT57_ASPOZ</name>
<dbReference type="PANTHER" id="PTHR18934:SF136">
    <property type="entry name" value="ATP-DEPENDENT RNA HELICASE DHX35-RELATED"/>
    <property type="match status" value="1"/>
</dbReference>
<keyword evidence="4" id="KW-0378">Hydrolase</keyword>
<feature type="domain" description="PITH" evidence="10">
    <location>
        <begin position="694"/>
        <end position="873"/>
    </location>
</feature>
<dbReference type="PROSITE" id="PS51532">
    <property type="entry name" value="PITH"/>
    <property type="match status" value="1"/>
</dbReference>
<dbReference type="Pfam" id="PF07717">
    <property type="entry name" value="OB_NTP_bind"/>
    <property type="match status" value="1"/>
</dbReference>
<evidence type="ECO:0000256" key="3">
    <source>
        <dbReference type="ARBA" id="ARBA00022741"/>
    </source>
</evidence>
<dbReference type="SUPFAM" id="SSF49785">
    <property type="entry name" value="Galactose-binding domain-like"/>
    <property type="match status" value="1"/>
</dbReference>
<dbReference type="SUPFAM" id="SSF52540">
    <property type="entry name" value="P-loop containing nucleoside triphosphate hydrolases"/>
    <property type="match status" value="1"/>
</dbReference>
<dbReference type="Gene3D" id="1.20.120.1080">
    <property type="match status" value="1"/>
</dbReference>
<evidence type="ECO:0000259" key="8">
    <source>
        <dbReference type="PROSITE" id="PS51192"/>
    </source>
</evidence>
<dbReference type="GO" id="GO:0005737">
    <property type="term" value="C:cytoplasm"/>
    <property type="evidence" value="ECO:0007669"/>
    <property type="project" value="UniProtKB-ARBA"/>
</dbReference>
<evidence type="ECO:0000313" key="11">
    <source>
        <dbReference type="EMBL" id="OOO12283.1"/>
    </source>
</evidence>
<evidence type="ECO:0000256" key="6">
    <source>
        <dbReference type="ARBA" id="ARBA00023187"/>
    </source>
</evidence>
<dbReference type="Pfam" id="PF00271">
    <property type="entry name" value="Helicase_C"/>
    <property type="match status" value="1"/>
</dbReference>
<reference evidence="11 12" key="1">
    <citation type="submission" date="2016-10" db="EMBL/GenBank/DDBJ databases">
        <title>Genome sequencing of Aspergillus oryzae BCC7051.</title>
        <authorList>
            <person name="Thammarongtham C."/>
            <person name="Vorapreeda T."/>
            <person name="Nookaew I."/>
            <person name="Srisuk T."/>
            <person name="Land M."/>
            <person name="Jeennor S."/>
            <person name="Laoteng K."/>
        </authorList>
    </citation>
    <scope>NUCLEOTIDE SEQUENCE [LARGE SCALE GENOMIC DNA]</scope>
    <source>
        <strain evidence="11 12">BCC7051</strain>
    </source>
</reference>
<dbReference type="OrthoDB" id="10253254at2759"/>
<evidence type="ECO:0000256" key="2">
    <source>
        <dbReference type="ARBA" id="ARBA00022664"/>
    </source>
</evidence>
<comment type="caution">
    <text evidence="11">The sequence shown here is derived from an EMBL/GenBank/DDBJ whole genome shotgun (WGS) entry which is preliminary data.</text>
</comment>
<dbReference type="FunFam" id="3.40.50.300:FF:000007">
    <property type="entry name" value="Pre-mRNA-splicing factor ATP-dependent RNA helicase"/>
    <property type="match status" value="1"/>
</dbReference>